<dbReference type="InterPro" id="IPR001119">
    <property type="entry name" value="SLH_dom"/>
</dbReference>
<keyword evidence="2" id="KW-0732">Signal</keyword>
<feature type="compositionally biased region" description="Low complexity" evidence="1">
    <location>
        <begin position="211"/>
        <end position="231"/>
    </location>
</feature>
<feature type="signal peptide" evidence="2">
    <location>
        <begin position="1"/>
        <end position="27"/>
    </location>
</feature>
<feature type="chain" id="PRO_5001847862" description="SLH domain-containing protein" evidence="2">
    <location>
        <begin position="28"/>
        <end position="821"/>
    </location>
</feature>
<dbReference type="Pfam" id="PF17735">
    <property type="entry name" value="BslA"/>
    <property type="match status" value="1"/>
</dbReference>
<feature type="domain" description="SLH" evidence="3">
    <location>
        <begin position="26"/>
        <end position="87"/>
    </location>
</feature>
<dbReference type="KEGG" id="pgm:PGRAT_25000"/>
<dbReference type="PROSITE" id="PS51272">
    <property type="entry name" value="SLH"/>
    <property type="match status" value="2"/>
</dbReference>
<dbReference type="InterPro" id="IPR034650">
    <property type="entry name" value="YuaB-like"/>
</dbReference>
<evidence type="ECO:0000313" key="5">
    <source>
        <dbReference type="Proteomes" id="UP000029500"/>
    </source>
</evidence>
<evidence type="ECO:0000256" key="2">
    <source>
        <dbReference type="SAM" id="SignalP"/>
    </source>
</evidence>
<proteinExistence type="predicted"/>
<dbReference type="HOGENOM" id="CLU_344471_0_0_9"/>
<gene>
    <name evidence="4" type="ORF">PGRAT_25000</name>
</gene>
<feature type="domain" description="SLH" evidence="3">
    <location>
        <begin position="88"/>
        <end position="151"/>
    </location>
</feature>
<reference evidence="4 5" key="1">
    <citation type="submission" date="2014-08" db="EMBL/GenBank/DDBJ databases">
        <title>Comparative genomics of the Paenibacillus odorifer group.</title>
        <authorList>
            <person name="den Bakker H.C."/>
            <person name="Tsai Y.-C."/>
            <person name="Martin N."/>
            <person name="Korlach J."/>
            <person name="Wiedmann M."/>
        </authorList>
    </citation>
    <scope>NUCLEOTIDE SEQUENCE [LARGE SCALE GENOMIC DNA]</scope>
    <source>
        <strain evidence="4 5">DSM 15220</strain>
    </source>
</reference>
<feature type="region of interest" description="Disordered" evidence="1">
    <location>
        <begin position="211"/>
        <end position="235"/>
    </location>
</feature>
<dbReference type="EMBL" id="CP009287">
    <property type="protein sequence ID" value="AIQ70529.1"/>
    <property type="molecule type" value="Genomic_DNA"/>
</dbReference>
<feature type="region of interest" description="Disordered" evidence="1">
    <location>
        <begin position="249"/>
        <end position="336"/>
    </location>
</feature>
<evidence type="ECO:0000259" key="3">
    <source>
        <dbReference type="PROSITE" id="PS51272"/>
    </source>
</evidence>
<keyword evidence="5" id="KW-1185">Reference proteome</keyword>
<dbReference type="Gene3D" id="2.60.40.3490">
    <property type="match status" value="1"/>
</dbReference>
<dbReference type="eggNOG" id="COG3266">
    <property type="taxonomic scope" value="Bacteria"/>
</dbReference>
<evidence type="ECO:0000313" key="4">
    <source>
        <dbReference type="EMBL" id="AIQ70529.1"/>
    </source>
</evidence>
<dbReference type="PANTHER" id="PTHR43308">
    <property type="entry name" value="OUTER MEMBRANE PROTEIN ALPHA-RELATED"/>
    <property type="match status" value="1"/>
</dbReference>
<dbReference type="Pfam" id="PF00395">
    <property type="entry name" value="SLH"/>
    <property type="match status" value="3"/>
</dbReference>
<dbReference type="RefSeq" id="WP_042267307.1">
    <property type="nucleotide sequence ID" value="NZ_CP009287.1"/>
</dbReference>
<dbReference type="eggNOG" id="COG5492">
    <property type="taxonomic scope" value="Bacteria"/>
</dbReference>
<dbReference type="InterPro" id="IPR051465">
    <property type="entry name" value="Cell_Envelope_Struct_Comp"/>
</dbReference>
<feature type="compositionally biased region" description="Pro residues" evidence="1">
    <location>
        <begin position="254"/>
        <end position="330"/>
    </location>
</feature>
<organism evidence="4 5">
    <name type="scientific">Paenibacillus graminis</name>
    <dbReference type="NCBI Taxonomy" id="189425"/>
    <lineage>
        <taxon>Bacteria</taxon>
        <taxon>Bacillati</taxon>
        <taxon>Bacillota</taxon>
        <taxon>Bacilli</taxon>
        <taxon>Bacillales</taxon>
        <taxon>Paenibacillaceae</taxon>
        <taxon>Paenibacillus</taxon>
    </lineage>
</organism>
<protein>
    <recommendedName>
        <fullName evidence="3">SLH domain-containing protein</fullName>
    </recommendedName>
</protein>
<dbReference type="Proteomes" id="UP000029500">
    <property type="component" value="Chromosome"/>
</dbReference>
<dbReference type="InterPro" id="IPR038480">
    <property type="entry name" value="YuaB-like_sf"/>
</dbReference>
<name>A0A089NN74_9BACL</name>
<evidence type="ECO:0000256" key="1">
    <source>
        <dbReference type="SAM" id="MobiDB-lite"/>
    </source>
</evidence>
<accession>A0A089NN74</accession>
<dbReference type="STRING" id="189425.PGRAT_25000"/>
<sequence length="821" mass="85570">MNKQQIVSSLLAITLLAAPLASPKANAAALFSDINNSYAKEAILELLDKGIISGIGDNRFDPSGQLKRQDFAIILAKTLSLDTTTIPSVPTFSDVPKSSYAYNAVEAVYQAGWINGLGNGRFAAGSPLSRQDMIVIFVRALGIEASDKSSFLPFADSAKIADYAKASVAAALEYGLIQGEGGNLFNPASNADRQSVALVASKFIKVKEAAAAPASQATPTVTATPAVTSSPQPTATPLTVYTSVYYPEQTAAPSPEPTAAPTPEPTPVPTPEPTPVPTPEPTPVPTPEPTPVPTPEPTPVPTPEPTPVPTPEPTPVPTPEPTPVPTPEPTPDTTAPDVDAAKFAAVDNYNGTLDQLYGVESAVSEEGAVVQAYPWKDINENGWADKDELSTAIPLGASLADGSVTAADIGDFSAGNYTVVITATDSAGNESPKDAAHAFSFSLTKNEVPDVTAPEVDVLKFTAVDNYNGTQDQLTGAASAISEQDAAVQVYRWNDMNENSQVDEGELGAALSVGTSAEDGSVAAGNIGDLPAGNYHFVITATDASGNESAKDVEHAVSFSFIKNEAPDLTAPEVDVLKFTAVDNYNGTQDQLTGAASAISEQDAAVQVYRWNDVNENSQVDEGELGDALSVGTSAEDGSVAAGNIGDLPAGNYHFVITATDASGNESAKDVEHAIEIILQKSTAPTLPSLLYGFDGAGSKTKYFTPGSTAPTVRFDFFSSEKFTNAIIEVTLEGLTFSTNDYYSISGWVHPTAGQISNGGHTLTFTGNASATSDIAFQLQNKNIPAAGTYKIKYRADADGTGTARVFSEEQYITLISGYPN</sequence>
<dbReference type="OrthoDB" id="5845122at2"/>
<dbReference type="AlphaFoldDB" id="A0A089NN74"/>